<evidence type="ECO:0000313" key="1">
    <source>
        <dbReference type="EMBL" id="ABB55324.1"/>
    </source>
</evidence>
<gene>
    <name evidence="1" type="ORF">12.t00041</name>
</gene>
<accession>Q2XNU8</accession>
<dbReference type="AlphaFoldDB" id="Q2XNU8"/>
<protein>
    <submittedName>
        <fullName evidence="1">Uncharacterized protein</fullName>
    </submittedName>
</protein>
<organism evidence="1">
    <name type="scientific">Asparagus officinalis</name>
    <name type="common">Garden asparagus</name>
    <dbReference type="NCBI Taxonomy" id="4686"/>
    <lineage>
        <taxon>Eukaryota</taxon>
        <taxon>Viridiplantae</taxon>
        <taxon>Streptophyta</taxon>
        <taxon>Embryophyta</taxon>
        <taxon>Tracheophyta</taxon>
        <taxon>Spermatophyta</taxon>
        <taxon>Magnoliopsida</taxon>
        <taxon>Liliopsida</taxon>
        <taxon>Asparagales</taxon>
        <taxon>Asparagaceae</taxon>
        <taxon>Asparagoideae</taxon>
        <taxon>Asparagus</taxon>
    </lineage>
</organism>
<name>Q2XNU8_ASPOF</name>
<reference evidence="1" key="1">
    <citation type="submission" date="2006-04" db="EMBL/GenBank/DDBJ databases">
        <title>Comparative Sequence and Genetic Analyses of the Asparagus, Onion, and Rice Genomes Reveal Similar Structures, But No Microsynteny.</title>
        <authorList>
            <person name="Jernej J."/>
            <person name="Suzuki G."/>
            <person name="McCallum J."/>
            <person name="Cheung F."/>
            <person name="Arbogast T."/>
            <person name="Tallon L.J."/>
            <person name="Smith S."/>
            <person name="Utterback T."/>
            <person name="Havey M.J."/>
            <person name="Town C.D."/>
        </authorList>
    </citation>
    <scope>NUCLEOTIDE SEQUENCE</scope>
</reference>
<proteinExistence type="predicted"/>
<sequence length="180" mass="19904">MLIEERIFRGKDTCEEGESSGELIDGALVSKWEIVSLSVRLTRSFRSGRSTGVVAAVDRYRAQDPVGFRRSDRSTDLGKAVDRDADSLFPILSRNPVLLGAKPTGIVRAKCYAVQSATSRGRESPLEAVGATSRISHGCIDRFDWNTHTTKMHLLFGNQTLRNSKVKRAWPGEILGWVTP</sequence>
<dbReference type="EMBL" id="AC183409">
    <property type="protein sequence ID" value="ABB55324.1"/>
    <property type="molecule type" value="Genomic_DNA"/>
</dbReference>